<reference evidence="7 8" key="1">
    <citation type="submission" date="2019-04" db="EMBL/GenBank/DDBJ databases">
        <authorList>
            <person name="Poehlein A."/>
            <person name="Bengelsdorf F.R."/>
            <person name="Duerre P."/>
            <person name="Daniel R."/>
        </authorList>
    </citation>
    <scope>NUCLEOTIDE SEQUENCE [LARGE SCALE GENOMIC DNA]</scope>
    <source>
        <strain evidence="7 8">BS-1</strain>
    </source>
</reference>
<dbReference type="PIRSF" id="PIRSF002741">
    <property type="entry name" value="MppA"/>
    <property type="match status" value="1"/>
</dbReference>
<evidence type="ECO:0000313" key="8">
    <source>
        <dbReference type="Proteomes" id="UP000297714"/>
    </source>
</evidence>
<dbReference type="EMBL" id="SRMQ01000002">
    <property type="protein sequence ID" value="TGJ77478.1"/>
    <property type="molecule type" value="Genomic_DNA"/>
</dbReference>
<dbReference type="SUPFAM" id="SSF53850">
    <property type="entry name" value="Periplasmic binding protein-like II"/>
    <property type="match status" value="1"/>
</dbReference>
<dbReference type="InterPro" id="IPR000914">
    <property type="entry name" value="SBP_5_dom"/>
</dbReference>
<dbReference type="Pfam" id="PF00496">
    <property type="entry name" value="SBP_bac_5"/>
    <property type="match status" value="1"/>
</dbReference>
<dbReference type="InterPro" id="IPR039424">
    <property type="entry name" value="SBP_5"/>
</dbReference>
<dbReference type="Gene3D" id="3.40.190.10">
    <property type="entry name" value="Periplasmic binding protein-like II"/>
    <property type="match status" value="1"/>
</dbReference>
<feature type="domain" description="Solute-binding protein family 5" evidence="6">
    <location>
        <begin position="73"/>
        <end position="459"/>
    </location>
</feature>
<dbReference type="InterPro" id="IPR030678">
    <property type="entry name" value="Peptide/Ni-bd"/>
</dbReference>
<evidence type="ECO:0000256" key="4">
    <source>
        <dbReference type="ARBA" id="ARBA00022729"/>
    </source>
</evidence>
<dbReference type="GO" id="GO:1904680">
    <property type="term" value="F:peptide transmembrane transporter activity"/>
    <property type="evidence" value="ECO:0007669"/>
    <property type="project" value="TreeGrafter"/>
</dbReference>
<keyword evidence="3" id="KW-0813">Transport</keyword>
<dbReference type="CDD" id="cd08504">
    <property type="entry name" value="PBP2_OppA"/>
    <property type="match status" value="1"/>
</dbReference>
<dbReference type="GO" id="GO:0043190">
    <property type="term" value="C:ATP-binding cassette (ABC) transporter complex"/>
    <property type="evidence" value="ECO:0007669"/>
    <property type="project" value="InterPro"/>
</dbReference>
<evidence type="ECO:0000256" key="3">
    <source>
        <dbReference type="ARBA" id="ARBA00022448"/>
    </source>
</evidence>
<dbReference type="PANTHER" id="PTHR30290:SF10">
    <property type="entry name" value="PERIPLASMIC OLIGOPEPTIDE-BINDING PROTEIN-RELATED"/>
    <property type="match status" value="1"/>
</dbReference>
<dbReference type="Gene3D" id="3.10.105.10">
    <property type="entry name" value="Dipeptide-binding Protein, Domain 3"/>
    <property type="match status" value="1"/>
</dbReference>
<name>A0A4Z0YC00_9FIRM</name>
<dbReference type="GO" id="GO:0042597">
    <property type="term" value="C:periplasmic space"/>
    <property type="evidence" value="ECO:0007669"/>
    <property type="project" value="UniProtKB-ARBA"/>
</dbReference>
<sequence>MLKRLTAGFLCLFILFSFSACGGKSPKNANKKINYFLSAEPRTLDPQIAADNSSIIAVEALFEGLVRLDENNQPYPGVAQKWVSSNNDTVFTFTLRSNAKWSDGKTPVTAHDFVYAFQRALSPQTGSTTCSRMFCIQNAKEVNDGTLSPDRLGVTAADDHTLVVRLNYSYPNFPALTAFAVFMPCNQKFFQSTSGRYGLENRYLLGNGPFEIDGKYGWDHGNYLNLIRSSSYTGSIKPLPSNIKFTISNKENTISDPVAALKDGTVDAIAITSSQVEAAKAAGCTITSFEDTTWGLCFNMQSDIMKNKNIRYAFLQAFDRSKILKHLPQNTNPAEDIIAPSTTLLGKNYRSLAGSGSFYLKQSSNAASLWNTGISQLSKPDVKSISILCPNDPNVKLMLNDMIAAWNAKFNNYFNMEPLDEAQLAARIASGNYQIALCPICPSSEGPLAVLSIFKSGAKENPAGLSDSTYDAMLADAEKSGGSASAAAFAAAEKYLNELGVFYPLYYQKHYYASAKGVSGIVFHPYNTGVDFIRAGKK</sequence>
<protein>
    <submittedName>
        <fullName evidence="7">Dipeptide-binding protein DppE</fullName>
    </submittedName>
</protein>
<dbReference type="PROSITE" id="PS51257">
    <property type="entry name" value="PROKAR_LIPOPROTEIN"/>
    <property type="match status" value="1"/>
</dbReference>
<dbReference type="OrthoDB" id="9801912at2"/>
<dbReference type="GO" id="GO:0030313">
    <property type="term" value="C:cell envelope"/>
    <property type="evidence" value="ECO:0007669"/>
    <property type="project" value="UniProtKB-SubCell"/>
</dbReference>
<accession>A0A4Z0YC00</accession>
<organism evidence="7 8">
    <name type="scientific">Caproiciproducens galactitolivorans</name>
    <dbReference type="NCBI Taxonomy" id="642589"/>
    <lineage>
        <taxon>Bacteria</taxon>
        <taxon>Bacillati</taxon>
        <taxon>Bacillota</taxon>
        <taxon>Clostridia</taxon>
        <taxon>Eubacteriales</taxon>
        <taxon>Acutalibacteraceae</taxon>
        <taxon>Caproiciproducens</taxon>
    </lineage>
</organism>
<feature type="chain" id="PRO_5039256941" evidence="5">
    <location>
        <begin position="23"/>
        <end position="538"/>
    </location>
</feature>
<evidence type="ECO:0000256" key="2">
    <source>
        <dbReference type="ARBA" id="ARBA00005695"/>
    </source>
</evidence>
<keyword evidence="4 5" id="KW-0732">Signal</keyword>
<dbReference type="FunFam" id="3.90.76.10:FF:000001">
    <property type="entry name" value="Oligopeptide ABC transporter substrate-binding protein"/>
    <property type="match status" value="1"/>
</dbReference>
<evidence type="ECO:0000256" key="5">
    <source>
        <dbReference type="SAM" id="SignalP"/>
    </source>
</evidence>
<proteinExistence type="inferred from homology"/>
<dbReference type="Gene3D" id="3.90.76.10">
    <property type="entry name" value="Dipeptide-binding Protein, Domain 1"/>
    <property type="match status" value="1"/>
</dbReference>
<evidence type="ECO:0000256" key="1">
    <source>
        <dbReference type="ARBA" id="ARBA00004196"/>
    </source>
</evidence>
<dbReference type="PANTHER" id="PTHR30290">
    <property type="entry name" value="PERIPLASMIC BINDING COMPONENT OF ABC TRANSPORTER"/>
    <property type="match status" value="1"/>
</dbReference>
<dbReference type="RefSeq" id="WP_135658050.1">
    <property type="nucleotide sequence ID" value="NZ_SRMQ01000002.1"/>
</dbReference>
<comment type="similarity">
    <text evidence="2">Belongs to the bacterial solute-binding protein 5 family.</text>
</comment>
<evidence type="ECO:0000313" key="7">
    <source>
        <dbReference type="EMBL" id="TGJ77478.1"/>
    </source>
</evidence>
<feature type="signal peptide" evidence="5">
    <location>
        <begin position="1"/>
        <end position="22"/>
    </location>
</feature>
<evidence type="ECO:0000259" key="6">
    <source>
        <dbReference type="Pfam" id="PF00496"/>
    </source>
</evidence>
<dbReference type="Proteomes" id="UP000297714">
    <property type="component" value="Unassembled WGS sequence"/>
</dbReference>
<keyword evidence="8" id="KW-1185">Reference proteome</keyword>
<dbReference type="AlphaFoldDB" id="A0A4Z0YC00"/>
<comment type="caution">
    <text evidence="7">The sequence shown here is derived from an EMBL/GenBank/DDBJ whole genome shotgun (WGS) entry which is preliminary data.</text>
</comment>
<dbReference type="GO" id="GO:0015833">
    <property type="term" value="P:peptide transport"/>
    <property type="evidence" value="ECO:0007669"/>
    <property type="project" value="TreeGrafter"/>
</dbReference>
<comment type="subcellular location">
    <subcellularLocation>
        <location evidence="1">Cell envelope</location>
    </subcellularLocation>
</comment>
<gene>
    <name evidence="7" type="primary">dppE_1</name>
    <name evidence="7" type="ORF">CAGA_08490</name>
</gene>